<dbReference type="Proteomes" id="UP000069205">
    <property type="component" value="Chromosome"/>
</dbReference>
<dbReference type="Gene3D" id="3.40.50.11550">
    <property type="match status" value="1"/>
</dbReference>
<gene>
    <name evidence="2" type="ORF">NITMOv2_0262</name>
</gene>
<evidence type="ECO:0000313" key="2">
    <source>
        <dbReference type="EMBL" id="ALA56701.1"/>
    </source>
</evidence>
<name>A0A0K2G6V1_NITMO</name>
<keyword evidence="3" id="KW-1185">Reference proteome</keyword>
<dbReference type="AlphaFoldDB" id="A0A0K2G6V1"/>
<proteinExistence type="predicted"/>
<organism evidence="2 3">
    <name type="scientific">Nitrospira moscoviensis</name>
    <dbReference type="NCBI Taxonomy" id="42253"/>
    <lineage>
        <taxon>Bacteria</taxon>
        <taxon>Pseudomonadati</taxon>
        <taxon>Nitrospirota</taxon>
        <taxon>Nitrospiria</taxon>
        <taxon>Nitrospirales</taxon>
        <taxon>Nitrospiraceae</taxon>
        <taxon>Nitrospira</taxon>
    </lineage>
</organism>
<feature type="domain" description="Haem-binding uptake Tiki superfamily ChaN" evidence="1">
    <location>
        <begin position="59"/>
        <end position="276"/>
    </location>
</feature>
<dbReference type="Pfam" id="PF04187">
    <property type="entry name" value="Cofac_haem_bdg"/>
    <property type="match status" value="1"/>
</dbReference>
<dbReference type="KEGG" id="nmv:NITMOv2_0262"/>
<protein>
    <recommendedName>
        <fullName evidence="1">Haem-binding uptake Tiki superfamily ChaN domain-containing protein</fullName>
    </recommendedName>
</protein>
<dbReference type="STRING" id="42253.NITMOv2_0262"/>
<accession>A0A0K2G6V1</accession>
<dbReference type="SUPFAM" id="SSF159501">
    <property type="entry name" value="EreA/ChaN-like"/>
    <property type="match status" value="1"/>
</dbReference>
<sequence>MLVSSWISAARLPALIILVLNLGCSPGIHTVSTASQAEPWQAGQVIETKSGRVVSPAELLKELEQYDIIYIGEEHYNRHHVEAAIGVLSGLLADGFSPVLGMEMFAWDAQPAVDRYLADPGVGRGAFLEQAQWKANWGGEFDNYEPLVTLAQARHLPLRALNPPKALIRRVVKLGLAQARDGDDWKRWGLTEEEIVDDPAYRAKILDQLRRCHGGGAEEDYRTMYEASMVRDEGMAKTLAAAVRDTGRNAVGRRHIVVSYTGGGHIQYNLPVPRRVARRLGGDIRQATVYLTAYDPTRTDDIRELLKEPIADYLWLTPTAGSGPVQRCR</sequence>
<dbReference type="CDD" id="cd14727">
    <property type="entry name" value="ChanN-like"/>
    <property type="match status" value="1"/>
</dbReference>
<reference evidence="2 3" key="1">
    <citation type="journal article" date="2015" name="Proc. Natl. Acad. Sci. U.S.A.">
        <title>Expanded metabolic versatility of ubiquitous nitrite-oxidizing bacteria from the genus Nitrospira.</title>
        <authorList>
            <person name="Koch H."/>
            <person name="Lucker S."/>
            <person name="Albertsen M."/>
            <person name="Kitzinger K."/>
            <person name="Herbold C."/>
            <person name="Spieck E."/>
            <person name="Nielsen P.H."/>
            <person name="Wagner M."/>
            <person name="Daims H."/>
        </authorList>
    </citation>
    <scope>NUCLEOTIDE SEQUENCE [LARGE SCALE GENOMIC DNA]</scope>
    <source>
        <strain evidence="2 3">NSP M-1</strain>
    </source>
</reference>
<evidence type="ECO:0000259" key="1">
    <source>
        <dbReference type="Pfam" id="PF04187"/>
    </source>
</evidence>
<dbReference type="EMBL" id="CP011801">
    <property type="protein sequence ID" value="ALA56701.1"/>
    <property type="molecule type" value="Genomic_DNA"/>
</dbReference>
<dbReference type="RefSeq" id="WP_053378149.1">
    <property type="nucleotide sequence ID" value="NZ_CP011801.1"/>
</dbReference>
<dbReference type="InterPro" id="IPR007314">
    <property type="entry name" value="Cofac_haem-bd_dom"/>
</dbReference>
<dbReference type="PATRIC" id="fig|42253.5.peg.254"/>
<evidence type="ECO:0000313" key="3">
    <source>
        <dbReference type="Proteomes" id="UP000069205"/>
    </source>
</evidence>